<evidence type="ECO:0000256" key="3">
    <source>
        <dbReference type="ARBA" id="ARBA00023170"/>
    </source>
</evidence>
<feature type="domain" description="NR LBD" evidence="4">
    <location>
        <begin position="1"/>
        <end position="180"/>
    </location>
</feature>
<accession>A0A0C2D2Y8</accession>
<dbReference type="PANTHER" id="PTHR47630:SF5">
    <property type="entry name" value="NR LBD DOMAIN-CONTAINING PROTEIN"/>
    <property type="match status" value="1"/>
</dbReference>
<dbReference type="AlphaFoldDB" id="A0A0C2D2Y8"/>
<sequence>MMELREKIKLVTRQATKILLLMVSFWTFQQNYDGLIMGCGIRIEPNGNRDELMGESLTMLATLIQTHVISTFRKINITRGEYLLLKAVALFEALDEYFPPADRVIMETALIKYRSALVSCIKSSHLELEHEALLERVQALLGTLTHLEVAKEFDNRRLIDAVLTNNGGMQGRLTMDMHMNSTRVD</sequence>
<dbReference type="PANTHER" id="PTHR47630">
    <property type="entry name" value="NUCLEAR HORMONE RECEPTOR FAMILY-RELATED-RELATED"/>
    <property type="match status" value="1"/>
</dbReference>
<proteinExistence type="predicted"/>
<organism evidence="5 6">
    <name type="scientific">Ancylostoma duodenale</name>
    <dbReference type="NCBI Taxonomy" id="51022"/>
    <lineage>
        <taxon>Eukaryota</taxon>
        <taxon>Metazoa</taxon>
        <taxon>Ecdysozoa</taxon>
        <taxon>Nematoda</taxon>
        <taxon>Chromadorea</taxon>
        <taxon>Rhabditida</taxon>
        <taxon>Rhabditina</taxon>
        <taxon>Rhabditomorpha</taxon>
        <taxon>Strongyloidea</taxon>
        <taxon>Ancylostomatidae</taxon>
        <taxon>Ancylostomatinae</taxon>
        <taxon>Ancylostoma</taxon>
    </lineage>
</organism>
<dbReference type="Proteomes" id="UP000054047">
    <property type="component" value="Unassembled WGS sequence"/>
</dbReference>
<evidence type="ECO:0000259" key="4">
    <source>
        <dbReference type="PROSITE" id="PS51843"/>
    </source>
</evidence>
<reference evidence="5 6" key="1">
    <citation type="submission" date="2013-12" db="EMBL/GenBank/DDBJ databases">
        <title>Draft genome of the parsitic nematode Ancylostoma duodenale.</title>
        <authorList>
            <person name="Mitreva M."/>
        </authorList>
    </citation>
    <scope>NUCLEOTIDE SEQUENCE [LARGE SCALE GENOMIC DNA]</scope>
    <source>
        <strain evidence="5 6">Zhejiang</strain>
    </source>
</reference>
<dbReference type="InterPro" id="IPR052499">
    <property type="entry name" value="C.elegans_NHRs"/>
</dbReference>
<evidence type="ECO:0000313" key="5">
    <source>
        <dbReference type="EMBL" id="KIH63788.1"/>
    </source>
</evidence>
<keyword evidence="6" id="KW-1185">Reference proteome</keyword>
<dbReference type="InterPro" id="IPR035500">
    <property type="entry name" value="NHR-like_dom_sf"/>
</dbReference>
<evidence type="ECO:0000256" key="1">
    <source>
        <dbReference type="ARBA" id="ARBA00023015"/>
    </source>
</evidence>
<dbReference type="InterPro" id="IPR000536">
    <property type="entry name" value="Nucl_hrmn_rcpt_lig-bd"/>
</dbReference>
<name>A0A0C2D2Y8_9BILA</name>
<keyword evidence="1" id="KW-0805">Transcription regulation</keyword>
<evidence type="ECO:0000256" key="2">
    <source>
        <dbReference type="ARBA" id="ARBA00023163"/>
    </source>
</evidence>
<dbReference type="Gene3D" id="1.10.565.10">
    <property type="entry name" value="Retinoid X Receptor"/>
    <property type="match status" value="1"/>
</dbReference>
<dbReference type="PROSITE" id="PS51843">
    <property type="entry name" value="NR_LBD"/>
    <property type="match status" value="1"/>
</dbReference>
<dbReference type="EMBL" id="KN728432">
    <property type="protein sequence ID" value="KIH63788.1"/>
    <property type="molecule type" value="Genomic_DNA"/>
</dbReference>
<evidence type="ECO:0000313" key="6">
    <source>
        <dbReference type="Proteomes" id="UP000054047"/>
    </source>
</evidence>
<keyword evidence="2" id="KW-0804">Transcription</keyword>
<dbReference type="SUPFAM" id="SSF48508">
    <property type="entry name" value="Nuclear receptor ligand-binding domain"/>
    <property type="match status" value="1"/>
</dbReference>
<keyword evidence="3" id="KW-0675">Receptor</keyword>
<gene>
    <name evidence="5" type="ORF">ANCDUO_05908</name>
</gene>
<dbReference type="OrthoDB" id="5807102at2759"/>
<protein>
    <recommendedName>
        <fullName evidence="4">NR LBD domain-containing protein</fullName>
    </recommendedName>
</protein>